<dbReference type="HAMAP" id="MF_02078">
    <property type="entry name" value="MurJ_MviN"/>
    <property type="match status" value="1"/>
</dbReference>
<comment type="pathway">
    <text evidence="8">Cell wall biogenesis; peptidoglycan biosynthesis.</text>
</comment>
<feature type="transmembrane region" description="Helical" evidence="8">
    <location>
        <begin position="135"/>
        <end position="156"/>
    </location>
</feature>
<dbReference type="EMBL" id="MGDI01000033">
    <property type="protein sequence ID" value="OGL52087.1"/>
    <property type="molecule type" value="Genomic_DNA"/>
</dbReference>
<dbReference type="GO" id="GO:0015648">
    <property type="term" value="F:lipid-linked peptidoglycan transporter activity"/>
    <property type="evidence" value="ECO:0007669"/>
    <property type="project" value="UniProtKB-UniRule"/>
</dbReference>
<keyword evidence="8 9" id="KW-0813">Transport</keyword>
<keyword evidence="7 8" id="KW-0472">Membrane</keyword>
<evidence type="ECO:0000256" key="3">
    <source>
        <dbReference type="ARBA" id="ARBA00022692"/>
    </source>
</evidence>
<feature type="transmembrane region" description="Helical" evidence="8">
    <location>
        <begin position="471"/>
        <end position="496"/>
    </location>
</feature>
<feature type="transmembrane region" description="Helical" evidence="8">
    <location>
        <begin position="189"/>
        <end position="211"/>
    </location>
</feature>
<keyword evidence="2 8" id="KW-1003">Cell membrane</keyword>
<dbReference type="CDD" id="cd13123">
    <property type="entry name" value="MATE_MurJ_like"/>
    <property type="match status" value="1"/>
</dbReference>
<evidence type="ECO:0000313" key="10">
    <source>
        <dbReference type="EMBL" id="OGL52087.1"/>
    </source>
</evidence>
<protein>
    <recommendedName>
        <fullName evidence="8">Probable lipid II flippase MurJ</fullName>
    </recommendedName>
</protein>
<dbReference type="Proteomes" id="UP000178082">
    <property type="component" value="Unassembled WGS sequence"/>
</dbReference>
<dbReference type="AlphaFoldDB" id="A0A1F7SFZ3"/>
<evidence type="ECO:0000256" key="4">
    <source>
        <dbReference type="ARBA" id="ARBA00022960"/>
    </source>
</evidence>
<comment type="subcellular location">
    <subcellularLocation>
        <location evidence="1 8">Cell membrane</location>
        <topology evidence="1 8">Multi-pass membrane protein</topology>
    </subcellularLocation>
</comment>
<feature type="transmembrane region" description="Helical" evidence="8">
    <location>
        <begin position="59"/>
        <end position="78"/>
    </location>
</feature>
<feature type="transmembrane region" description="Helical" evidence="8">
    <location>
        <begin position="309"/>
        <end position="331"/>
    </location>
</feature>
<dbReference type="GO" id="GO:0034204">
    <property type="term" value="P:lipid translocation"/>
    <property type="evidence" value="ECO:0007669"/>
    <property type="project" value="TreeGrafter"/>
</dbReference>
<comment type="caution">
    <text evidence="10">The sequence shown here is derived from an EMBL/GenBank/DDBJ whole genome shotgun (WGS) entry which is preliminary data.</text>
</comment>
<keyword evidence="4 8" id="KW-0133">Cell shape</keyword>
<dbReference type="STRING" id="1817883.A3G31_06620"/>
<evidence type="ECO:0000313" key="11">
    <source>
        <dbReference type="Proteomes" id="UP000178082"/>
    </source>
</evidence>
<dbReference type="GO" id="GO:0008360">
    <property type="term" value="P:regulation of cell shape"/>
    <property type="evidence" value="ECO:0007669"/>
    <property type="project" value="UniProtKB-UniRule"/>
</dbReference>
<keyword evidence="3 8" id="KW-0812">Transmembrane</keyword>
<dbReference type="PANTHER" id="PTHR47019">
    <property type="entry name" value="LIPID II FLIPPASE MURJ"/>
    <property type="match status" value="1"/>
</dbReference>
<dbReference type="GO" id="GO:0071555">
    <property type="term" value="P:cell wall organization"/>
    <property type="evidence" value="ECO:0007669"/>
    <property type="project" value="UniProtKB-UniRule"/>
</dbReference>
<dbReference type="PRINTS" id="PR01806">
    <property type="entry name" value="VIRFACTRMVIN"/>
</dbReference>
<evidence type="ECO:0000256" key="9">
    <source>
        <dbReference type="PIRNR" id="PIRNR002869"/>
    </source>
</evidence>
<proteinExistence type="inferred from homology"/>
<feature type="transmembrane region" description="Helical" evidence="8">
    <location>
        <begin position="443"/>
        <end position="465"/>
    </location>
</feature>
<dbReference type="UniPathway" id="UPA00219"/>
<keyword evidence="5 8" id="KW-0573">Peptidoglycan synthesis</keyword>
<feature type="transmembrane region" description="Helical" evidence="8">
    <location>
        <begin position="384"/>
        <end position="403"/>
    </location>
</feature>
<dbReference type="PIRSF" id="PIRSF002869">
    <property type="entry name" value="MviN"/>
    <property type="match status" value="1"/>
</dbReference>
<sequence>MTENKKKLARAAFMIMVATVLSRFAGFFREIIMANYFGLSPARGAFTVAYRIPSLLRTLIADTAITAAFIPVFTQLLAKGDKEEAFKAASSLFSITVIFLCIITAASMLFMPFVIKITAPGFSPDEHLFTMTVNLSLIIFPTVVILGMTGIITGMLNSFQHFAVPAIAPILWNFIIIFFLVFYEKKLGIYSAAWGILIATVFQLAVQIFPLRGQGKLSFIIDFKNQHVIEILKLILPVTLSLGVINFNVFVDTVFASFLGPDRLAAIDSAFRIFHLPMGVFAVAVGTVLFPVFSSLIAKKDFEKFKPTLINGISQIFFMTIPVSALFISLSSPIVKTVYERGAFSPDDTKLVALALVFFSFGIPFASANTLLNRGFYSLKKNWIPLYLSFINLLLNALLDWMLMKPFSHGGICFSTSLVSTFNFIGLLFLMRREVGCIKIRDLVKSFLKISFISAVMSACSYVFYNYLFHITGVFFALFFSIVSGFLIFVFLSWVFKVKEFKIAKDIFIYKKKEVLISDR</sequence>
<reference evidence="10 11" key="1">
    <citation type="journal article" date="2016" name="Nat. Commun.">
        <title>Thousands of microbial genomes shed light on interconnected biogeochemical processes in an aquifer system.</title>
        <authorList>
            <person name="Anantharaman K."/>
            <person name="Brown C.T."/>
            <person name="Hug L.A."/>
            <person name="Sharon I."/>
            <person name="Castelle C.J."/>
            <person name="Probst A.J."/>
            <person name="Thomas B.C."/>
            <person name="Singh A."/>
            <person name="Wilkins M.J."/>
            <person name="Karaoz U."/>
            <person name="Brodie E.L."/>
            <person name="Williams K.H."/>
            <person name="Hubbard S.S."/>
            <person name="Banfield J.F."/>
        </authorList>
    </citation>
    <scope>NUCLEOTIDE SEQUENCE [LARGE SCALE GENOMIC DNA]</scope>
</reference>
<comment type="similarity">
    <text evidence="8 9">Belongs to the MurJ/MviN family.</text>
</comment>
<dbReference type="InterPro" id="IPR004268">
    <property type="entry name" value="MurJ"/>
</dbReference>
<evidence type="ECO:0000256" key="1">
    <source>
        <dbReference type="ARBA" id="ARBA00004651"/>
    </source>
</evidence>
<evidence type="ECO:0000256" key="2">
    <source>
        <dbReference type="ARBA" id="ARBA00022475"/>
    </source>
</evidence>
<dbReference type="PANTHER" id="PTHR47019:SF1">
    <property type="entry name" value="LIPID II FLIPPASE MURJ"/>
    <property type="match status" value="1"/>
</dbReference>
<evidence type="ECO:0000256" key="8">
    <source>
        <dbReference type="HAMAP-Rule" id="MF_02078"/>
    </source>
</evidence>
<feature type="transmembrane region" description="Helical" evidence="8">
    <location>
        <begin position="90"/>
        <end position="115"/>
    </location>
</feature>
<organism evidence="10 11">
    <name type="scientific">Candidatus Schekmanbacteria bacterium RIFCSPLOWO2_12_FULL_38_15</name>
    <dbReference type="NCBI Taxonomy" id="1817883"/>
    <lineage>
        <taxon>Bacteria</taxon>
        <taxon>Candidatus Schekmaniibacteriota</taxon>
    </lineage>
</organism>
<name>A0A1F7SFZ3_9BACT</name>
<gene>
    <name evidence="8" type="primary">murJ</name>
    <name evidence="10" type="ORF">A3G31_06620</name>
</gene>
<dbReference type="NCBIfam" id="TIGR01695">
    <property type="entry name" value="murJ_mviN"/>
    <property type="match status" value="1"/>
</dbReference>
<dbReference type="GO" id="GO:0005886">
    <property type="term" value="C:plasma membrane"/>
    <property type="evidence" value="ECO:0007669"/>
    <property type="project" value="UniProtKB-SubCell"/>
</dbReference>
<evidence type="ECO:0000256" key="7">
    <source>
        <dbReference type="ARBA" id="ARBA00023136"/>
    </source>
</evidence>
<evidence type="ECO:0000256" key="5">
    <source>
        <dbReference type="ARBA" id="ARBA00022984"/>
    </source>
</evidence>
<keyword evidence="6 8" id="KW-1133">Transmembrane helix</keyword>
<comment type="function">
    <text evidence="8 9">Involved in peptidoglycan biosynthesis. Transports lipid-linked peptidoglycan precursors from the inner to the outer leaflet of the cytoplasmic membrane.</text>
</comment>
<dbReference type="InterPro" id="IPR051050">
    <property type="entry name" value="Lipid_II_flippase_MurJ/MviN"/>
</dbReference>
<feature type="transmembrane region" description="Helical" evidence="8">
    <location>
        <begin position="12"/>
        <end position="39"/>
    </location>
</feature>
<accession>A0A1F7SFZ3</accession>
<feature type="transmembrane region" description="Helical" evidence="8">
    <location>
        <begin position="271"/>
        <end position="297"/>
    </location>
</feature>
<dbReference type="GO" id="GO:0009252">
    <property type="term" value="P:peptidoglycan biosynthetic process"/>
    <property type="evidence" value="ECO:0007669"/>
    <property type="project" value="UniProtKB-UniRule"/>
</dbReference>
<evidence type="ECO:0000256" key="6">
    <source>
        <dbReference type="ARBA" id="ARBA00022989"/>
    </source>
</evidence>
<feature type="transmembrane region" description="Helical" evidence="8">
    <location>
        <begin position="231"/>
        <end position="251"/>
    </location>
</feature>
<feature type="transmembrane region" description="Helical" evidence="8">
    <location>
        <begin position="163"/>
        <end position="183"/>
    </location>
</feature>
<keyword evidence="8 9" id="KW-0961">Cell wall biogenesis/degradation</keyword>
<feature type="transmembrane region" description="Helical" evidence="8">
    <location>
        <begin position="409"/>
        <end position="431"/>
    </location>
</feature>
<dbReference type="Pfam" id="PF03023">
    <property type="entry name" value="MurJ"/>
    <property type="match status" value="1"/>
</dbReference>
<feature type="transmembrane region" description="Helical" evidence="8">
    <location>
        <begin position="351"/>
        <end position="372"/>
    </location>
</feature>